<dbReference type="Gene3D" id="3.40.50.2300">
    <property type="match status" value="1"/>
</dbReference>
<dbReference type="SUPFAM" id="SSF52172">
    <property type="entry name" value="CheY-like"/>
    <property type="match status" value="1"/>
</dbReference>
<keyword evidence="1" id="KW-0597">Phosphoprotein</keyword>
<evidence type="ECO:0000256" key="1">
    <source>
        <dbReference type="ARBA" id="ARBA00022553"/>
    </source>
</evidence>
<dbReference type="PANTHER" id="PTHR45339:SF5">
    <property type="entry name" value="HISTIDINE KINASE"/>
    <property type="match status" value="1"/>
</dbReference>
<feature type="region of interest" description="Disordered" evidence="3">
    <location>
        <begin position="795"/>
        <end position="864"/>
    </location>
</feature>
<dbReference type="InterPro" id="IPR005467">
    <property type="entry name" value="His_kinase_dom"/>
</dbReference>
<feature type="transmembrane region" description="Helical" evidence="4">
    <location>
        <begin position="282"/>
        <end position="304"/>
    </location>
</feature>
<gene>
    <name evidence="7" type="ORF">FYJ44_10795</name>
</gene>
<dbReference type="Gene3D" id="3.30.565.10">
    <property type="entry name" value="Histidine kinase-like ATPase, C-terminal domain"/>
    <property type="match status" value="1"/>
</dbReference>
<feature type="compositionally biased region" description="Low complexity" evidence="3">
    <location>
        <begin position="908"/>
        <end position="923"/>
    </location>
</feature>
<feature type="compositionally biased region" description="Basic and acidic residues" evidence="3">
    <location>
        <begin position="888"/>
        <end position="897"/>
    </location>
</feature>
<feature type="compositionally biased region" description="Basic and acidic residues" evidence="3">
    <location>
        <begin position="1013"/>
        <end position="1032"/>
    </location>
</feature>
<comment type="caution">
    <text evidence="2">Lacks conserved residue(s) required for the propagation of feature annotation.</text>
</comment>
<evidence type="ECO:0000256" key="3">
    <source>
        <dbReference type="SAM" id="MobiDB-lite"/>
    </source>
</evidence>
<feature type="compositionally biased region" description="Pro residues" evidence="3">
    <location>
        <begin position="424"/>
        <end position="435"/>
    </location>
</feature>
<evidence type="ECO:0000313" key="7">
    <source>
        <dbReference type="EMBL" id="MSS28507.1"/>
    </source>
</evidence>
<keyword evidence="4" id="KW-0472">Membrane</keyword>
<feature type="transmembrane region" description="Helical" evidence="4">
    <location>
        <begin position="243"/>
        <end position="261"/>
    </location>
</feature>
<dbReference type="PROSITE" id="PS50110">
    <property type="entry name" value="RESPONSE_REGULATORY"/>
    <property type="match status" value="1"/>
</dbReference>
<keyword evidence="4" id="KW-1133">Transmembrane helix</keyword>
<feature type="transmembrane region" description="Helical" evidence="4">
    <location>
        <begin position="186"/>
        <end position="206"/>
    </location>
</feature>
<feature type="compositionally biased region" description="Basic and acidic residues" evidence="3">
    <location>
        <begin position="1039"/>
        <end position="1053"/>
    </location>
</feature>
<feature type="domain" description="Histidine kinase" evidence="5">
    <location>
        <begin position="458"/>
        <end position="656"/>
    </location>
</feature>
<dbReference type="PANTHER" id="PTHR45339">
    <property type="entry name" value="HYBRID SIGNAL TRANSDUCTION HISTIDINE KINASE J"/>
    <property type="match status" value="1"/>
</dbReference>
<feature type="transmembrane region" description="Helical" evidence="4">
    <location>
        <begin position="336"/>
        <end position="354"/>
    </location>
</feature>
<dbReference type="GO" id="GO:0000160">
    <property type="term" value="P:phosphorelay signal transduction system"/>
    <property type="evidence" value="ECO:0007669"/>
    <property type="project" value="InterPro"/>
</dbReference>
<dbReference type="Proteomes" id="UP000477488">
    <property type="component" value="Unassembled WGS sequence"/>
</dbReference>
<evidence type="ECO:0000259" key="5">
    <source>
        <dbReference type="PROSITE" id="PS50109"/>
    </source>
</evidence>
<comment type="caution">
    <text evidence="7">The sequence shown here is derived from an EMBL/GenBank/DDBJ whole genome shotgun (WGS) entry which is preliminary data.</text>
</comment>
<feature type="region of interest" description="Disordered" evidence="3">
    <location>
        <begin position="989"/>
        <end position="1434"/>
    </location>
</feature>
<evidence type="ECO:0000313" key="8">
    <source>
        <dbReference type="Proteomes" id="UP000477488"/>
    </source>
</evidence>
<dbReference type="InterPro" id="IPR001789">
    <property type="entry name" value="Sig_transdc_resp-reg_receiver"/>
</dbReference>
<proteinExistence type="predicted"/>
<protein>
    <submittedName>
        <fullName evidence="7">Response regulator</fullName>
    </submittedName>
</protein>
<evidence type="ECO:0000256" key="4">
    <source>
        <dbReference type="SAM" id="Phobius"/>
    </source>
</evidence>
<feature type="compositionally biased region" description="Polar residues" evidence="3">
    <location>
        <begin position="1164"/>
        <end position="1177"/>
    </location>
</feature>
<keyword evidence="4" id="KW-0812">Transmembrane</keyword>
<accession>A0A6L5XMR8</accession>
<feature type="compositionally biased region" description="Low complexity" evidence="3">
    <location>
        <begin position="1414"/>
        <end position="1426"/>
    </location>
</feature>
<evidence type="ECO:0000256" key="2">
    <source>
        <dbReference type="PROSITE-ProRule" id="PRU00169"/>
    </source>
</evidence>
<evidence type="ECO:0000259" key="6">
    <source>
        <dbReference type="PROSITE" id="PS50110"/>
    </source>
</evidence>
<reference evidence="7 8" key="1">
    <citation type="submission" date="2019-09" db="EMBL/GenBank/DDBJ databases">
        <title>In-depth cultivation of the pig gut microbiome towards novel bacterial diversity and tailored functional studies.</title>
        <authorList>
            <person name="Wylensek D."/>
            <person name="Hitch T.C.A."/>
            <person name="Clavel T."/>
        </authorList>
    </citation>
    <scope>NUCLEOTIDE SEQUENCE [LARGE SCALE GENOMIC DNA]</scope>
    <source>
        <strain evidence="7 8">PG-178-WT-4</strain>
    </source>
</reference>
<feature type="domain" description="Response regulatory" evidence="6">
    <location>
        <begin position="673"/>
        <end position="790"/>
    </location>
</feature>
<organism evidence="7 8">
    <name type="scientific">Desulfovibrio porci</name>
    <dbReference type="NCBI Taxonomy" id="2605782"/>
    <lineage>
        <taxon>Bacteria</taxon>
        <taxon>Pseudomonadati</taxon>
        <taxon>Thermodesulfobacteriota</taxon>
        <taxon>Desulfovibrionia</taxon>
        <taxon>Desulfovibrionales</taxon>
        <taxon>Desulfovibrionaceae</taxon>
        <taxon>Desulfovibrio</taxon>
    </lineage>
</organism>
<feature type="compositionally biased region" description="Polar residues" evidence="3">
    <location>
        <begin position="1212"/>
        <end position="1224"/>
    </location>
</feature>
<feature type="compositionally biased region" description="Low complexity" evidence="3">
    <location>
        <begin position="795"/>
        <end position="843"/>
    </location>
</feature>
<feature type="region of interest" description="Disordered" evidence="3">
    <location>
        <begin position="407"/>
        <end position="459"/>
    </location>
</feature>
<dbReference type="SUPFAM" id="SSF55874">
    <property type="entry name" value="ATPase domain of HSP90 chaperone/DNA topoisomerase II/histidine kinase"/>
    <property type="match status" value="1"/>
</dbReference>
<keyword evidence="8" id="KW-1185">Reference proteome</keyword>
<dbReference type="InterPro" id="IPR036890">
    <property type="entry name" value="HATPase_C_sf"/>
</dbReference>
<name>A0A6L5XMR8_9BACT</name>
<dbReference type="EMBL" id="VUMH01000011">
    <property type="protein sequence ID" value="MSS28507.1"/>
    <property type="molecule type" value="Genomic_DNA"/>
</dbReference>
<dbReference type="PROSITE" id="PS50109">
    <property type="entry name" value="HIS_KIN"/>
    <property type="match status" value="1"/>
</dbReference>
<feature type="region of interest" description="Disordered" evidence="3">
    <location>
        <begin position="885"/>
        <end position="947"/>
    </location>
</feature>
<dbReference type="InterPro" id="IPR011006">
    <property type="entry name" value="CheY-like_superfamily"/>
</dbReference>
<feature type="compositionally biased region" description="Low complexity" evidence="3">
    <location>
        <begin position="1081"/>
        <end position="1119"/>
    </location>
</feature>
<feature type="transmembrane region" description="Helical" evidence="4">
    <location>
        <begin position="310"/>
        <end position="329"/>
    </location>
</feature>
<feature type="transmembrane region" description="Helical" evidence="4">
    <location>
        <begin position="218"/>
        <end position="237"/>
    </location>
</feature>
<dbReference type="RefSeq" id="WP_154511968.1">
    <property type="nucleotide sequence ID" value="NZ_VUMH01000011.1"/>
</dbReference>
<sequence length="1522" mass="158513">MAYLLSGTARPQVLAVVFLLCAICLGWGGGSRAQTMLPAAPGAPSTPLLPYLDYLLDETGTLDVEEAAAPAKAGDYRPLALKDLPRESGVMWLRFTLAPLPEGTRPATLLLDMGESVPGMPLLYEPVANSLSGALEWRESAPAQRNVLLLPEAGKEAQTCYIRLDGLPGLWFAPMLRTPQNAAGNWGSLSRTAAILALGVVMLLCLLRSLSEKGQWRVWTALYVAVALGQGIMGMPASGSGHIGLGESGAVLAPGVALMLLPHVGRHLMRTRERSRALDIQLLLLSLPGAPLALLPLVPDFAWLTRYLDLWPLGTLLFVPTALGAWIMGLGGAKRFLLGCLLPPLFVAGGILGLDSSFGANLLASAPLWGTALSALIIAATRAPHDMAAEHPDADTAARNVQAEPDGTITLDQPLDDPNLRLVPPAPAAPAPPSGPDGSEDADTSAPSSLSERVAPGLLEDALRPPLDRLMREGAALGHCSLPPAVRQYAESMLGAARELSDIISNPRQSGRKRSATETAAPFNLQHLMREAHDAVAPAAENAGIGLAWYMPPHLSHLYEGEAGALKETLCLLLESAVRATRHGAVHFSVRRVPESANAGHLLFTVTDTGSGMPPQDRSSLALTRAWELAGAHKGFLGVECSPHGATIAFTLHLKCLERDENEIAPAERRQPLVLIAAESALDRQTLARMLESLPCRSSEARSLAEALQLHKGEAALLLVAQGRLASPMAGDMLRQFRTLADDADLPLFKALAITEDDKQWDQLADAGFTHALLEPVDSEALCQTVQEILEAAAAAEDTPDNADAAVAAPDSATTTGQDAAAANAAGSPVAAEAAKPAANAAGRPPLPDLFGSEDSHGGSPLKIPDLTALPDLLSFAESLRDPLVGAGEDKKTRKPEGGLFSGLPESDGPLPDMDLPPADAGLTPVSRPGAPKDPAPKPGDIPADLFVNPYAPNDLIMAAAPVATPDTDEDAPVSGAAMQAEFSAAAGLEGPVWGAESQTEAAEIAPESAATTEEKQPEKPEESHAAAESADRAAAVRYKAETASEPTEKADPAESPAPAEENPEVADTPKSAVETDASAPVTTPETVEETTPVVDETPAPESAPAQAATPEAPQNPTETETEAPRKPAFQPVTFAARPGATIVPIRSKTAPKPVPASEVKPTATVSVSAAYTSPSLNAPGEWVGEPMPIGSPAPSRPQEQDKETAPRPENPSRQNISQNTVQGTVRRGPRITFRPAPAPAKTAGRPDSAEDTRKSVYTSPGLRAPGEWVGEPMPVPKKTAPAAPQPAPAVQPTTSSPAAFRVTEEAQKPLAAQPAPVAAPVPTPSADNDAPASESGLGGSIMDFIAGAEPVKKDTPPLATLIAEVSGPAPTPAPTPLTSPAEESRQPVHPAPAKTAQEVSPDIRPPDEPAPVAPTSAPTSAAVPQPSQPGPDKTILQLVDRLDAAMEDAQQAFLSRRGPLVGEAAGRIAAESDAFGFRVLARMARCVERAAKANDMNALKDLLPELAVAVERNRIALTPRK</sequence>